<protein>
    <recommendedName>
        <fullName evidence="4">G-protein coupled receptors family 1 profile domain-containing protein</fullName>
    </recommendedName>
</protein>
<keyword evidence="3" id="KW-1185">Reference proteome</keyword>
<keyword evidence="1" id="KW-0812">Transmembrane</keyword>
<feature type="transmembrane region" description="Helical" evidence="1">
    <location>
        <begin position="68"/>
        <end position="91"/>
    </location>
</feature>
<organism evidence="2 3">
    <name type="scientific">Felis catus</name>
    <name type="common">Cat</name>
    <name type="synonym">Felis silvestris catus</name>
    <dbReference type="NCBI Taxonomy" id="9685"/>
    <lineage>
        <taxon>Eukaryota</taxon>
        <taxon>Metazoa</taxon>
        <taxon>Chordata</taxon>
        <taxon>Craniata</taxon>
        <taxon>Vertebrata</taxon>
        <taxon>Euteleostomi</taxon>
        <taxon>Mammalia</taxon>
        <taxon>Eutheria</taxon>
        <taxon>Laurasiatheria</taxon>
        <taxon>Carnivora</taxon>
        <taxon>Feliformia</taxon>
        <taxon>Felidae</taxon>
        <taxon>Felinae</taxon>
        <taxon>Felis</taxon>
    </lineage>
</organism>
<proteinExistence type="predicted"/>
<dbReference type="Ensembl" id="ENSFCTT00005004036.1">
    <property type="protein sequence ID" value="ENSFCTP00005002429.1"/>
    <property type="gene ID" value="ENSFCTG00005001589.1"/>
</dbReference>
<dbReference type="Proteomes" id="UP000823872">
    <property type="component" value="Chromosome B2"/>
</dbReference>
<evidence type="ECO:0000256" key="1">
    <source>
        <dbReference type="SAM" id="Phobius"/>
    </source>
</evidence>
<evidence type="ECO:0008006" key="4">
    <source>
        <dbReference type="Google" id="ProtNLM"/>
    </source>
</evidence>
<dbReference type="GeneTree" id="ENSGT01140000286487"/>
<sequence>MSLANKYLLPFNRLPFSFVDCCFCCAAAFYFDEVPIVYFCFCSISFINVLLFSEYRSFTSLVKFNPRYFIVFGAIVNGIVFLISLSAASLLVYRNTTHFCRLFIYPATLLNSCISSGSFFMESLGFSLYSIMSSSNSESFSFFLTSLDAFHFVV</sequence>
<feature type="transmembrane region" description="Helical" evidence="1">
    <location>
        <begin position="103"/>
        <end position="129"/>
    </location>
</feature>
<evidence type="ECO:0000313" key="3">
    <source>
        <dbReference type="Proteomes" id="UP000823872"/>
    </source>
</evidence>
<reference evidence="2" key="3">
    <citation type="submission" date="2025-09" db="UniProtKB">
        <authorList>
            <consortium name="Ensembl"/>
        </authorList>
    </citation>
    <scope>IDENTIFICATION</scope>
    <source>
        <strain evidence="2">breed Abyssinian</strain>
    </source>
</reference>
<accession>A0ABI7VXN5</accession>
<keyword evidence="1" id="KW-0472">Membrane</keyword>
<reference evidence="2" key="2">
    <citation type="submission" date="2025-08" db="UniProtKB">
        <authorList>
            <consortium name="Ensembl"/>
        </authorList>
    </citation>
    <scope>IDENTIFICATION</scope>
    <source>
        <strain evidence="2">breed Abyssinian</strain>
    </source>
</reference>
<reference evidence="2 3" key="1">
    <citation type="submission" date="2021-02" db="EMBL/GenBank/DDBJ databases">
        <title>Safari Cat Assemblies.</title>
        <authorList>
            <person name="Bredemeyer K.R."/>
            <person name="Murphy W.J."/>
        </authorList>
    </citation>
    <scope>NUCLEOTIDE SEQUENCE [LARGE SCALE GENOMIC DNA]</scope>
</reference>
<evidence type="ECO:0000313" key="2">
    <source>
        <dbReference type="Ensembl" id="ENSFCTP00005002429.1"/>
    </source>
</evidence>
<keyword evidence="1" id="KW-1133">Transmembrane helix</keyword>
<name>A0ABI7VXN5_FELCA</name>
<feature type="transmembrane region" description="Helical" evidence="1">
    <location>
        <begin position="36"/>
        <end position="56"/>
    </location>
</feature>